<evidence type="ECO:0000313" key="3">
    <source>
        <dbReference type="Proteomes" id="UP000318661"/>
    </source>
</evidence>
<reference evidence="2 3" key="1">
    <citation type="journal article" date="2019" name="Nat. Microbiol.">
        <title>Mediterranean grassland soil C-N compound turnover is dependent on rainfall and depth, and is mediated by genomically divergent microorganisms.</title>
        <authorList>
            <person name="Diamond S."/>
            <person name="Andeer P.F."/>
            <person name="Li Z."/>
            <person name="Crits-Christoph A."/>
            <person name="Burstein D."/>
            <person name="Anantharaman K."/>
            <person name="Lane K.R."/>
            <person name="Thomas B.C."/>
            <person name="Pan C."/>
            <person name="Northen T.R."/>
            <person name="Banfield J.F."/>
        </authorList>
    </citation>
    <scope>NUCLEOTIDE SEQUENCE [LARGE SCALE GENOMIC DNA]</scope>
    <source>
        <strain evidence="2">NP_2</strain>
    </source>
</reference>
<feature type="domain" description="Cyclophilin TM1367-like" evidence="1">
    <location>
        <begin position="20"/>
        <end position="102"/>
    </location>
</feature>
<dbReference type="InterPro" id="IPR029000">
    <property type="entry name" value="Cyclophilin-like_dom_sf"/>
</dbReference>
<sequence length="112" mass="12417">MILTDPPSGRAGNPRRAAKVYIGEEIFFEIPVRHPQELGQETVQAGDLGYWPPGRAFCVFFGPTPASRGDEIRPASPVTVIGHLRGDPKAFRHVRDGARVVLARREESREVE</sequence>
<evidence type="ECO:0000313" key="2">
    <source>
        <dbReference type="EMBL" id="TMJ06722.1"/>
    </source>
</evidence>
<protein>
    <recommendedName>
        <fullName evidence="1">Cyclophilin TM1367-like domain-containing protein</fullName>
    </recommendedName>
</protein>
<proteinExistence type="predicted"/>
<dbReference type="Pfam" id="PF04126">
    <property type="entry name" value="Cyclophil_like"/>
    <property type="match status" value="1"/>
</dbReference>
<name>A0A537LFJ9_9BACT</name>
<dbReference type="AlphaFoldDB" id="A0A537LFJ9"/>
<dbReference type="SUPFAM" id="SSF50891">
    <property type="entry name" value="Cyclophilin-like"/>
    <property type="match status" value="1"/>
</dbReference>
<dbReference type="InterPro" id="IPR025658">
    <property type="entry name" value="Cyclophilin_TM1367"/>
</dbReference>
<accession>A0A537LFJ9</accession>
<organism evidence="2 3">
    <name type="scientific">Candidatus Segetimicrobium genomatis</name>
    <dbReference type="NCBI Taxonomy" id="2569760"/>
    <lineage>
        <taxon>Bacteria</taxon>
        <taxon>Bacillati</taxon>
        <taxon>Candidatus Sysuimicrobiota</taxon>
        <taxon>Candidatus Sysuimicrobiia</taxon>
        <taxon>Candidatus Sysuimicrobiales</taxon>
        <taxon>Candidatus Segetimicrobiaceae</taxon>
        <taxon>Candidatus Segetimicrobium</taxon>
    </lineage>
</organism>
<dbReference type="EMBL" id="VBAJ01000221">
    <property type="protein sequence ID" value="TMJ06722.1"/>
    <property type="molecule type" value="Genomic_DNA"/>
</dbReference>
<gene>
    <name evidence="2" type="ORF">E6G99_08595</name>
</gene>
<comment type="caution">
    <text evidence="2">The sequence shown here is derived from an EMBL/GenBank/DDBJ whole genome shotgun (WGS) entry which is preliminary data.</text>
</comment>
<evidence type="ECO:0000259" key="1">
    <source>
        <dbReference type="Pfam" id="PF04126"/>
    </source>
</evidence>
<dbReference type="Proteomes" id="UP000318661">
    <property type="component" value="Unassembled WGS sequence"/>
</dbReference>
<dbReference type="Gene3D" id="2.40.100.20">
    <property type="match status" value="1"/>
</dbReference>